<dbReference type="InterPro" id="IPR003848">
    <property type="entry name" value="DUF218"/>
</dbReference>
<evidence type="ECO:0000313" key="4">
    <source>
        <dbReference type="Proteomes" id="UP000422221"/>
    </source>
</evidence>
<comment type="caution">
    <text evidence="3">The sequence shown here is derived from an EMBL/GenBank/DDBJ whole genome shotgun (WGS) entry which is preliminary data.</text>
</comment>
<protein>
    <submittedName>
        <fullName evidence="3">YdcF family protein</fullName>
    </submittedName>
</protein>
<dbReference type="GO" id="GO:0005886">
    <property type="term" value="C:plasma membrane"/>
    <property type="evidence" value="ECO:0007669"/>
    <property type="project" value="TreeGrafter"/>
</dbReference>
<name>A0A7J4XC49_9BACE</name>
<dbReference type="Pfam" id="PF02698">
    <property type="entry name" value="DUF218"/>
    <property type="match status" value="1"/>
</dbReference>
<feature type="transmembrane region" description="Helical" evidence="1">
    <location>
        <begin position="12"/>
        <end position="30"/>
    </location>
</feature>
<feature type="domain" description="DUF218" evidence="2">
    <location>
        <begin position="81"/>
        <end position="247"/>
    </location>
</feature>
<reference evidence="3 4" key="1">
    <citation type="journal article" date="2019" name="Nat. Med.">
        <title>A library of human gut bacterial isolates paired with longitudinal multiomics data enables mechanistic microbiome research.</title>
        <authorList>
            <person name="Poyet M."/>
            <person name="Groussin M."/>
            <person name="Gibbons S.M."/>
            <person name="Avila-Pacheco J."/>
            <person name="Jiang X."/>
            <person name="Kearney S.M."/>
            <person name="Perrotta A.R."/>
            <person name="Berdy B."/>
            <person name="Zhao S."/>
            <person name="Lieberman T.D."/>
            <person name="Swanson P.K."/>
            <person name="Smith M."/>
            <person name="Roesemann S."/>
            <person name="Alexander J.E."/>
            <person name="Rich S.A."/>
            <person name="Livny J."/>
            <person name="Vlamakis H."/>
            <person name="Clish C."/>
            <person name="Bullock K."/>
            <person name="Deik A."/>
            <person name="Scott J."/>
            <person name="Pierce K.A."/>
            <person name="Xavier R.J."/>
            <person name="Alm E.J."/>
        </authorList>
    </citation>
    <scope>NUCLEOTIDE SEQUENCE [LARGE SCALE GENOMIC DNA]</scope>
    <source>
        <strain evidence="3 4">BIOML-A10</strain>
    </source>
</reference>
<proteinExistence type="predicted"/>
<sequence>MFFELSKFLNFFLISPISWMFFLLIGFCLFKRRRRKKACLISCIALFLIFTNNLLVDYVKYLTVKEYSAMTISVGKQYKLAIVMGGFASMNRNTGQMQYELDRADRIWEAVRLWKKGVVERILITGDPTSIIQKDGTSTKELFLNYMEELGVPRSVFLLEQQARNTRENVIYVRSILETERITEEECVLITSVTHMKRSLKCFAKIGIHLDMYPVNTYIRPANINHRSFYPDWEAAMKWQELLNEQIGDIVYSFVGYI</sequence>
<keyword evidence="1" id="KW-0472">Membrane</keyword>
<dbReference type="InterPro" id="IPR051599">
    <property type="entry name" value="Cell_Envelope_Assoc"/>
</dbReference>
<evidence type="ECO:0000259" key="2">
    <source>
        <dbReference type="Pfam" id="PF02698"/>
    </source>
</evidence>
<dbReference type="PANTHER" id="PTHR30336">
    <property type="entry name" value="INNER MEMBRANE PROTEIN, PROBABLE PERMEASE"/>
    <property type="match status" value="1"/>
</dbReference>
<dbReference type="GO" id="GO:0043164">
    <property type="term" value="P:Gram-negative-bacterium-type cell wall biogenesis"/>
    <property type="evidence" value="ECO:0007669"/>
    <property type="project" value="TreeGrafter"/>
</dbReference>
<dbReference type="Proteomes" id="UP000422221">
    <property type="component" value="Unassembled WGS sequence"/>
</dbReference>
<keyword evidence="1" id="KW-0812">Transmembrane</keyword>
<keyword evidence="1" id="KW-1133">Transmembrane helix</keyword>
<accession>A0A7J4XC49</accession>
<dbReference type="PANTHER" id="PTHR30336:SF4">
    <property type="entry name" value="ENVELOPE BIOGENESIS FACTOR ELYC"/>
    <property type="match status" value="1"/>
</dbReference>
<dbReference type="CDD" id="cd06259">
    <property type="entry name" value="YdcF-like"/>
    <property type="match status" value="1"/>
</dbReference>
<evidence type="ECO:0000256" key="1">
    <source>
        <dbReference type="SAM" id="Phobius"/>
    </source>
</evidence>
<feature type="transmembrane region" description="Helical" evidence="1">
    <location>
        <begin position="37"/>
        <end position="56"/>
    </location>
</feature>
<dbReference type="EMBL" id="VWMK01000040">
    <property type="protein sequence ID" value="KAA3756852.1"/>
    <property type="molecule type" value="Genomic_DNA"/>
</dbReference>
<organism evidence="3 4">
    <name type="scientific">Bacteroides salyersiae</name>
    <dbReference type="NCBI Taxonomy" id="291644"/>
    <lineage>
        <taxon>Bacteria</taxon>
        <taxon>Pseudomonadati</taxon>
        <taxon>Bacteroidota</taxon>
        <taxon>Bacteroidia</taxon>
        <taxon>Bacteroidales</taxon>
        <taxon>Bacteroidaceae</taxon>
        <taxon>Bacteroides</taxon>
    </lineage>
</organism>
<dbReference type="AlphaFoldDB" id="A0A7J4XC49"/>
<dbReference type="InterPro" id="IPR014729">
    <property type="entry name" value="Rossmann-like_a/b/a_fold"/>
</dbReference>
<gene>
    <name evidence="3" type="ORF">F3F73_23025</name>
</gene>
<evidence type="ECO:0000313" key="3">
    <source>
        <dbReference type="EMBL" id="KAA3756852.1"/>
    </source>
</evidence>
<dbReference type="GO" id="GO:0000270">
    <property type="term" value="P:peptidoglycan metabolic process"/>
    <property type="evidence" value="ECO:0007669"/>
    <property type="project" value="TreeGrafter"/>
</dbReference>
<dbReference type="Gene3D" id="3.40.50.620">
    <property type="entry name" value="HUPs"/>
    <property type="match status" value="1"/>
</dbReference>